<sequence>MKPNIVLVIADCLRRDRIGCYGYDKGITPTLDSLASKGIQYNDTISTGSWTVPAHGSLFSGMYPSENGAHAKNKSFPIVESKTLAGQLTSSGYQTVGFSTNPWITPEFGFASGFDDFYNIKPTIPFDNAGNPKSFLENTEFETVFQRWGGIANWLVSGNPAKRAINGLYQKLTDSHPIPTAETVLSRMSAWKEESAEQPFFMFVNFMDVHEPYRLHDEYLEGEFGSDDIPDIKWNLSSLDQDSISKSSRSQINEIYDASVQYLDDQINSLLTWLESTGDLDNTIVIVGSDHGQSLGEQGFWGHGSFLQNELVKLPLIVSAQKEYLNRWPSSSMTISLAELPYYILNSFNEKFDSNSSIVENSAETKLQGNNYPVLVESHGPHEAGDFTGKNISNEGYRSVWLSNQYSLRNLEEETMTVNLDGSDYVQKKQVYDEFVQYEDEIMSGLEKPKEMDSVRQIEGGTKERLEDLGYM</sequence>
<dbReference type="Proteomes" id="UP000011577">
    <property type="component" value="Unassembled WGS sequence"/>
</dbReference>
<dbReference type="Pfam" id="PF00884">
    <property type="entry name" value="Sulfatase"/>
    <property type="match status" value="1"/>
</dbReference>
<proteinExistence type="predicted"/>
<evidence type="ECO:0000313" key="3">
    <source>
        <dbReference type="Proteomes" id="UP000011577"/>
    </source>
</evidence>
<evidence type="ECO:0000313" key="2">
    <source>
        <dbReference type="EMBL" id="ELZ87911.1"/>
    </source>
</evidence>
<evidence type="ECO:0000259" key="1">
    <source>
        <dbReference type="Pfam" id="PF00884"/>
    </source>
</evidence>
<dbReference type="RefSeq" id="WP_006601213.1">
    <property type="nucleotide sequence ID" value="NZ_AOLL01000028.1"/>
</dbReference>
<organism evidence="2 3">
    <name type="scientific">Haloferax volcanii JCM 10717</name>
    <dbReference type="NCBI Taxonomy" id="1227458"/>
    <lineage>
        <taxon>Archaea</taxon>
        <taxon>Methanobacteriati</taxon>
        <taxon>Methanobacteriota</taxon>
        <taxon>Stenosarchaea group</taxon>
        <taxon>Halobacteria</taxon>
        <taxon>Halobacteriales</taxon>
        <taxon>Haloferacaceae</taxon>
        <taxon>Haloferax</taxon>
    </lineage>
</organism>
<feature type="domain" description="Sulfatase N-terminal" evidence="1">
    <location>
        <begin position="3"/>
        <end position="341"/>
    </location>
</feature>
<dbReference type="PANTHER" id="PTHR43751">
    <property type="entry name" value="SULFATASE"/>
    <property type="match status" value="1"/>
</dbReference>
<protein>
    <submittedName>
        <fullName evidence="2">Sulfatase</fullName>
    </submittedName>
</protein>
<gene>
    <name evidence="2" type="ORF">C452_14080</name>
</gene>
<dbReference type="PANTHER" id="PTHR43751:SF3">
    <property type="entry name" value="SULFATASE N-TERMINAL DOMAIN-CONTAINING PROTEIN"/>
    <property type="match status" value="1"/>
</dbReference>
<dbReference type="SUPFAM" id="SSF53649">
    <property type="entry name" value="Alkaline phosphatase-like"/>
    <property type="match status" value="1"/>
</dbReference>
<dbReference type="EMBL" id="AOLL01000028">
    <property type="protein sequence ID" value="ELZ87911.1"/>
    <property type="molecule type" value="Genomic_DNA"/>
</dbReference>
<comment type="caution">
    <text evidence="2">The sequence shown here is derived from an EMBL/GenBank/DDBJ whole genome shotgun (WGS) entry which is preliminary data.</text>
</comment>
<dbReference type="InterPro" id="IPR000917">
    <property type="entry name" value="Sulfatase_N"/>
</dbReference>
<dbReference type="Gene3D" id="3.40.720.10">
    <property type="entry name" value="Alkaline Phosphatase, subunit A"/>
    <property type="match status" value="1"/>
</dbReference>
<name>M0HTT5_HALVO</name>
<accession>M0HTT5</accession>
<dbReference type="CDD" id="cd16148">
    <property type="entry name" value="sulfatase_like"/>
    <property type="match status" value="1"/>
</dbReference>
<dbReference type="PATRIC" id="fig|1227458.3.peg.2767"/>
<reference evidence="2 3" key="1">
    <citation type="journal article" date="2014" name="PLoS Genet.">
        <title>Phylogenetically driven sequencing of extremely halophilic archaea reveals strategies for static and dynamic osmo-response.</title>
        <authorList>
            <person name="Becker E.A."/>
            <person name="Seitzer P.M."/>
            <person name="Tritt A."/>
            <person name="Larsen D."/>
            <person name="Krusor M."/>
            <person name="Yao A.I."/>
            <person name="Wu D."/>
            <person name="Madern D."/>
            <person name="Eisen J.A."/>
            <person name="Darling A.E."/>
            <person name="Facciotti M.T."/>
        </authorList>
    </citation>
    <scope>NUCLEOTIDE SEQUENCE [LARGE SCALE GENOMIC DNA]</scope>
    <source>
        <strain evidence="2 3">JCM 10717</strain>
    </source>
</reference>
<dbReference type="InterPro" id="IPR052701">
    <property type="entry name" value="GAG_Ulvan_Degrading_Sulfatases"/>
</dbReference>
<dbReference type="InterPro" id="IPR017850">
    <property type="entry name" value="Alkaline_phosphatase_core_sf"/>
</dbReference>
<dbReference type="AlphaFoldDB" id="M0HTT5"/>